<dbReference type="RefSeq" id="WP_102892549.1">
    <property type="nucleotide sequence ID" value="NZ_NBZD01000002.1"/>
</dbReference>
<feature type="compositionally biased region" description="Polar residues" evidence="1">
    <location>
        <begin position="7"/>
        <end position="26"/>
    </location>
</feature>
<feature type="compositionally biased region" description="Low complexity" evidence="1">
    <location>
        <begin position="94"/>
        <end position="107"/>
    </location>
</feature>
<feature type="region of interest" description="Disordered" evidence="1">
    <location>
        <begin position="1"/>
        <end position="32"/>
    </location>
</feature>
<feature type="domain" description="Mannosyl-glycoprotein endo-beta-N-acetylglucosamidase-like" evidence="3">
    <location>
        <begin position="191"/>
        <end position="322"/>
    </location>
</feature>
<keyword evidence="2" id="KW-1133">Transmembrane helix</keyword>
<proteinExistence type="predicted"/>
<organism evidence="4 5">
    <name type="scientific">Mageeibacillus indolicus</name>
    <dbReference type="NCBI Taxonomy" id="884684"/>
    <lineage>
        <taxon>Bacteria</taxon>
        <taxon>Bacillati</taxon>
        <taxon>Bacillota</taxon>
        <taxon>Clostridia</taxon>
        <taxon>Eubacteriales</taxon>
        <taxon>Oscillospiraceae</taxon>
        <taxon>Mageeibacillus</taxon>
    </lineage>
</organism>
<evidence type="ECO:0000256" key="1">
    <source>
        <dbReference type="SAM" id="MobiDB-lite"/>
    </source>
</evidence>
<evidence type="ECO:0000256" key="2">
    <source>
        <dbReference type="SAM" id="Phobius"/>
    </source>
</evidence>
<accession>A0A2J8B2D5</accession>
<dbReference type="EMBL" id="NBZD01000002">
    <property type="protein sequence ID" value="PNH18947.1"/>
    <property type="molecule type" value="Genomic_DNA"/>
</dbReference>
<gene>
    <name evidence="4" type="ORF">B7R76_05240</name>
</gene>
<comment type="caution">
    <text evidence="4">The sequence shown here is derived from an EMBL/GenBank/DDBJ whole genome shotgun (WGS) entry which is preliminary data.</text>
</comment>
<dbReference type="Proteomes" id="UP000236394">
    <property type="component" value="Unassembled WGS sequence"/>
</dbReference>
<protein>
    <recommendedName>
        <fullName evidence="3">Mannosyl-glycoprotein endo-beta-N-acetylglucosamidase-like domain-containing protein</fullName>
    </recommendedName>
</protein>
<evidence type="ECO:0000259" key="3">
    <source>
        <dbReference type="Pfam" id="PF01832"/>
    </source>
</evidence>
<name>A0A2J8B2D5_9FIRM</name>
<feature type="region of interest" description="Disordered" evidence="1">
    <location>
        <begin position="86"/>
        <end position="150"/>
    </location>
</feature>
<feature type="compositionally biased region" description="Low complexity" evidence="1">
    <location>
        <begin position="114"/>
        <end position="124"/>
    </location>
</feature>
<dbReference type="InterPro" id="IPR002901">
    <property type="entry name" value="MGlyc_endo_b_GlcNAc-like_dom"/>
</dbReference>
<reference evidence="5" key="1">
    <citation type="submission" date="2017-04" db="EMBL/GenBank/DDBJ databases">
        <authorList>
            <person name="Bumgarner R.E."/>
            <person name="Fredricks D.N."/>
            <person name="Srinivasan S."/>
        </authorList>
    </citation>
    <scope>NUCLEOTIDE SEQUENCE [LARGE SCALE GENOMIC DNA]</scope>
    <source>
        <strain evidence="5">KA00405</strain>
    </source>
</reference>
<feature type="transmembrane region" description="Helical" evidence="2">
    <location>
        <begin position="42"/>
        <end position="62"/>
    </location>
</feature>
<dbReference type="AlphaFoldDB" id="A0A2J8B2D5"/>
<dbReference type="GO" id="GO:0004040">
    <property type="term" value="F:amidase activity"/>
    <property type="evidence" value="ECO:0007669"/>
    <property type="project" value="InterPro"/>
</dbReference>
<sequence>MKKRNSPNRLQITDVQTTPPVRNNHTASRHRHRLVRSRYRRIVYLSGACITLLVLAVLWLMGSAHGVTEPSFGNSTLPLPPEVQARLQREQRRPSPSSPTSANAADSDNGDTNDANAAGSGSRSGSKDDSISAPGSASGDKSGTKGQIDYPHKVFPEKELPILHAPRTSVRAMQAFAKSRNAAPLFVKLAPKFFTLATKAGVDPLVAYCQAALETNFMHFTGVVTADHHNPCGLKTTVGGGDKEKAAHTVFPDWDTGIRAQVEHLALYAGAEGYPLEPAHTADPRHFAYLHGKAPMVEDLSRRWAPAADYGQLIRSLMEQANSFN</sequence>
<keyword evidence="2" id="KW-0472">Membrane</keyword>
<evidence type="ECO:0000313" key="4">
    <source>
        <dbReference type="EMBL" id="PNH18947.1"/>
    </source>
</evidence>
<dbReference type="Pfam" id="PF01832">
    <property type="entry name" value="Glucosaminidase"/>
    <property type="match status" value="1"/>
</dbReference>
<keyword evidence="2" id="KW-0812">Transmembrane</keyword>
<evidence type="ECO:0000313" key="5">
    <source>
        <dbReference type="Proteomes" id="UP000236394"/>
    </source>
</evidence>